<dbReference type="PANTHER" id="PTHR10543:SF89">
    <property type="entry name" value="CAROTENOID 9,10(9',10')-CLEAVAGE DIOXYGENASE 1"/>
    <property type="match status" value="1"/>
</dbReference>
<dbReference type="Pfam" id="PF03055">
    <property type="entry name" value="RPE65"/>
    <property type="match status" value="1"/>
</dbReference>
<dbReference type="GO" id="GO:0010436">
    <property type="term" value="F:carotenoid dioxygenase activity"/>
    <property type="evidence" value="ECO:0007669"/>
    <property type="project" value="TreeGrafter"/>
</dbReference>
<evidence type="ECO:0000256" key="2">
    <source>
        <dbReference type="ARBA" id="ARBA00022723"/>
    </source>
</evidence>
<organism evidence="7 8">
    <name type="scientific">Mycobacterium terramassiliense</name>
    <dbReference type="NCBI Taxonomy" id="1841859"/>
    <lineage>
        <taxon>Bacteria</taxon>
        <taxon>Bacillati</taxon>
        <taxon>Actinomycetota</taxon>
        <taxon>Actinomycetes</taxon>
        <taxon>Mycobacteriales</taxon>
        <taxon>Mycobacteriaceae</taxon>
        <taxon>Mycobacterium</taxon>
    </lineage>
</organism>
<dbReference type="Proteomes" id="UP000241595">
    <property type="component" value="Unassembled WGS sequence"/>
</dbReference>
<evidence type="ECO:0000256" key="5">
    <source>
        <dbReference type="PIRSR" id="PIRSR604294-1"/>
    </source>
</evidence>
<dbReference type="RefSeq" id="WP_077101650.1">
    <property type="nucleotide sequence ID" value="NZ_LT717701.1"/>
</dbReference>
<feature type="binding site" evidence="5">
    <location>
        <position position="446"/>
    </location>
    <ligand>
        <name>Fe cation</name>
        <dbReference type="ChEBI" id="CHEBI:24875"/>
        <note>catalytic</note>
    </ligand>
</feature>
<protein>
    <recommendedName>
        <fullName evidence="6">Dioxygenase</fullName>
        <ecNumber evidence="6">1.13.11.-</ecNumber>
    </recommendedName>
</protein>
<feature type="binding site" evidence="5">
    <location>
        <position position="161"/>
    </location>
    <ligand>
        <name>Fe cation</name>
        <dbReference type="ChEBI" id="CHEBI:24875"/>
        <note>catalytic</note>
    </ligand>
</feature>
<dbReference type="PANTHER" id="PTHR10543">
    <property type="entry name" value="BETA-CAROTENE DIOXYGENASE"/>
    <property type="match status" value="1"/>
</dbReference>
<dbReference type="STRING" id="1841859.GCA_900157385_04103"/>
<dbReference type="AlphaFoldDB" id="A0A2U3NGP7"/>
<keyword evidence="3 6" id="KW-0560">Oxidoreductase</keyword>
<accession>A0A2U3NGP7</accession>
<keyword evidence="2 5" id="KW-0479">Metal-binding</keyword>
<keyword evidence="6 7" id="KW-0223">Dioxygenase</keyword>
<dbReference type="InterPro" id="IPR004294">
    <property type="entry name" value="Carotenoid_Oase"/>
</dbReference>
<sequence length="456" mass="50520">MHPADANPDNATLFGAGEFFRRDNYAPVVDELTAFDLPVEGAIPAELNGWYLRNGPNPRQSSGHWFTGDGMIHGVRLEGGRAAWYRNRWIRTDSFEEYFPLYNADGTRDLRSSVANTHVVNHAGKTLALVEASLPYQVTNDLETIGAYDFGGKLVDSMTAHPKICPTTGELHFFGYGNLFEPHVTYHRADASGELVVNRPLDVKALTMMHDFALTAEHVIFMDLPLVFDVNVAMEGASLPFRWNDAYGARLGVLRRDDPFGQVRWFDIDPCYVFHVANAYDSTTPDGTEVIVLHAVRYPELWRENGDLDAAGVMWNWTIDLTAGRVAERQIDSRPVEFPRIDDRLVGLPARYAVSVADKHLVRFDFASGEVEPHRFGTASAPGIPGEAVFVPSASGPADELGGWYVGYVYDPVRDGSDLVILDASDFGGEPVAKIVLPQRVPYGFHGNWITDCIDG</sequence>
<dbReference type="EMBL" id="FTRV01000015">
    <property type="protein sequence ID" value="SPM30593.1"/>
    <property type="molecule type" value="Genomic_DNA"/>
</dbReference>
<proteinExistence type="inferred from homology"/>
<evidence type="ECO:0000256" key="4">
    <source>
        <dbReference type="ARBA" id="ARBA00023004"/>
    </source>
</evidence>
<keyword evidence="4 5" id="KW-0408">Iron</keyword>
<evidence type="ECO:0000256" key="3">
    <source>
        <dbReference type="ARBA" id="ARBA00023002"/>
    </source>
</evidence>
<feature type="binding site" evidence="5">
    <location>
        <position position="275"/>
    </location>
    <ligand>
        <name>Fe cation</name>
        <dbReference type="ChEBI" id="CHEBI:24875"/>
        <note>catalytic</note>
    </ligand>
</feature>
<gene>
    <name evidence="7" type="ORF">MTAB308_4102</name>
</gene>
<evidence type="ECO:0000256" key="6">
    <source>
        <dbReference type="RuleBase" id="RU364048"/>
    </source>
</evidence>
<dbReference type="GO" id="GO:0046872">
    <property type="term" value="F:metal ion binding"/>
    <property type="evidence" value="ECO:0007669"/>
    <property type="project" value="UniProtKB-KW"/>
</dbReference>
<comment type="similarity">
    <text evidence="1 6">Belongs to the carotenoid oxygenase family.</text>
</comment>
<evidence type="ECO:0000256" key="1">
    <source>
        <dbReference type="ARBA" id="ARBA00006787"/>
    </source>
</evidence>
<name>A0A2U3NGP7_9MYCO</name>
<evidence type="ECO:0000313" key="8">
    <source>
        <dbReference type="Proteomes" id="UP000241595"/>
    </source>
</evidence>
<evidence type="ECO:0000313" key="7">
    <source>
        <dbReference type="EMBL" id="SPM30593.1"/>
    </source>
</evidence>
<feature type="binding site" evidence="5">
    <location>
        <position position="210"/>
    </location>
    <ligand>
        <name>Fe cation</name>
        <dbReference type="ChEBI" id="CHEBI:24875"/>
        <note>catalytic</note>
    </ligand>
</feature>
<dbReference type="OrthoDB" id="6636843at2"/>
<reference evidence="7 8" key="1">
    <citation type="submission" date="2017-01" db="EMBL/GenBank/DDBJ databases">
        <authorList>
            <consortium name="Urmite Genomes"/>
        </authorList>
    </citation>
    <scope>NUCLEOTIDE SEQUENCE [LARGE SCALE GENOMIC DNA]</scope>
    <source>
        <strain evidence="7 8">AB308</strain>
    </source>
</reference>
<keyword evidence="8" id="KW-1185">Reference proteome</keyword>
<dbReference type="EC" id="1.13.11.-" evidence="6"/>
<comment type="cofactor">
    <cofactor evidence="5 6">
        <name>Fe(2+)</name>
        <dbReference type="ChEBI" id="CHEBI:29033"/>
    </cofactor>
    <text evidence="5 6">Binds 1 Fe(2+) ion per subunit.</text>
</comment>
<dbReference type="GO" id="GO:0016121">
    <property type="term" value="P:carotene catabolic process"/>
    <property type="evidence" value="ECO:0007669"/>
    <property type="project" value="TreeGrafter"/>
</dbReference>